<organism evidence="2 3">
    <name type="scientific">Escovopsis weberi</name>
    <dbReference type="NCBI Taxonomy" id="150374"/>
    <lineage>
        <taxon>Eukaryota</taxon>
        <taxon>Fungi</taxon>
        <taxon>Dikarya</taxon>
        <taxon>Ascomycota</taxon>
        <taxon>Pezizomycotina</taxon>
        <taxon>Sordariomycetes</taxon>
        <taxon>Hypocreomycetidae</taxon>
        <taxon>Hypocreales</taxon>
        <taxon>Hypocreaceae</taxon>
        <taxon>Escovopsis</taxon>
    </lineage>
</organism>
<accession>A0A0M8N3H0</accession>
<dbReference type="Proteomes" id="UP000053831">
    <property type="component" value="Unassembled WGS sequence"/>
</dbReference>
<protein>
    <recommendedName>
        <fullName evidence="1">BTB domain-containing protein</fullName>
    </recommendedName>
</protein>
<dbReference type="STRING" id="150374.A0A0M8N3H0"/>
<comment type="caution">
    <text evidence="2">The sequence shown here is derived from an EMBL/GenBank/DDBJ whole genome shotgun (WGS) entry which is preliminary data.</text>
</comment>
<dbReference type="OrthoDB" id="6359816at2759"/>
<dbReference type="Pfam" id="PF00651">
    <property type="entry name" value="BTB"/>
    <property type="match status" value="1"/>
</dbReference>
<reference evidence="2 3" key="1">
    <citation type="submission" date="2015-07" db="EMBL/GenBank/DDBJ databases">
        <title>The genome of the fungus Escovopsis weberi, a specialized disease agent of ant agriculture.</title>
        <authorList>
            <person name="de Man T.J."/>
            <person name="Stajich J.E."/>
            <person name="Kubicek C.P."/>
            <person name="Chenthamara K."/>
            <person name="Atanasova L."/>
            <person name="Druzhinina I.S."/>
            <person name="Birnbaum S."/>
            <person name="Barribeau S.M."/>
            <person name="Teiling C."/>
            <person name="Suen G."/>
            <person name="Currie C."/>
            <person name="Gerardo N.M."/>
        </authorList>
    </citation>
    <scope>NUCLEOTIDE SEQUENCE [LARGE SCALE GENOMIC DNA]</scope>
</reference>
<evidence type="ECO:0000313" key="3">
    <source>
        <dbReference type="Proteomes" id="UP000053831"/>
    </source>
</evidence>
<sequence>MATSTAGSPTPDGSIMSSQASVIPNEDFTLSIRALRSREENFRTFCASMFNTDALADVIVMLGPIKLPAHSFVLASHSHMLMSSLGNQRSKGPMKLTYPAESYVQAHWRAFEYMYTGTYSDSGMPETSRQLPDDEELLKHVRVYKVAKDLQLEGLWLLALRRLKEKWARLWQSVAFTDSIRSIYGEELSADRYLRPAIVEFCVARKDKLWKMPRFQELVQEGGAFTRDLVGTLIKGDLP</sequence>
<gene>
    <name evidence="2" type="ORF">ESCO_002101</name>
</gene>
<dbReference type="AlphaFoldDB" id="A0A0M8N3H0"/>
<dbReference type="EMBL" id="LGSR01000006">
    <property type="protein sequence ID" value="KOS22387.1"/>
    <property type="molecule type" value="Genomic_DNA"/>
</dbReference>
<name>A0A0M8N3H0_ESCWE</name>
<feature type="domain" description="BTB" evidence="1">
    <location>
        <begin position="56"/>
        <end position="123"/>
    </location>
</feature>
<dbReference type="Gene3D" id="3.30.710.10">
    <property type="entry name" value="Potassium Channel Kv1.1, Chain A"/>
    <property type="match status" value="1"/>
</dbReference>
<evidence type="ECO:0000259" key="1">
    <source>
        <dbReference type="PROSITE" id="PS50097"/>
    </source>
</evidence>
<keyword evidence="3" id="KW-1185">Reference proteome</keyword>
<proteinExistence type="predicted"/>
<dbReference type="InterPro" id="IPR000210">
    <property type="entry name" value="BTB/POZ_dom"/>
</dbReference>
<dbReference type="InterPro" id="IPR011333">
    <property type="entry name" value="SKP1/BTB/POZ_sf"/>
</dbReference>
<evidence type="ECO:0000313" key="2">
    <source>
        <dbReference type="EMBL" id="KOS22387.1"/>
    </source>
</evidence>
<dbReference type="SUPFAM" id="SSF54695">
    <property type="entry name" value="POZ domain"/>
    <property type="match status" value="1"/>
</dbReference>
<dbReference type="PROSITE" id="PS50097">
    <property type="entry name" value="BTB"/>
    <property type="match status" value="1"/>
</dbReference>